<sequence>MELTRKIANLEAVIRQEMTRIAGAFHDSYEKFIPCLKATRLDRADSLQKLIEEISQKLNDIDGTLNGLDVSSAKEELSELQQQLESIREARGFVESIEEVERHLVKAYVVEEGILTRARTVHDAVEALQSAEKSAEIYGVEHKICGSLAAEVRSQREYLCFLLSEYYRNAVEFSGESSKHVVSIGFKLGPFVDASEHFAAMAEVKQLEPRLHKLAEFITEKMCTAIIYGGGGNNVVKVNLDDILEQKQIKVRLPTKQEKHDPLNAIEVFGALDKLFQAISSILAPIVVHQQSLPIFLGKHIEKPLMSLILKEVISVCIPALSRPEDPIVAEVMAAAEAFRGKLIEYTFFNDASPTFTNFAQFNDRVFIDRRCMQVLTKARELILKPYVKLVPVGYGKELLEETVEDFKNLGWDPKFSIESGDESMPCLLGLNLCQVSESVVELMKIVEDTLKQAALSDNEMAFNRLALTARNIVQLFTLIAYRQHRDAISSIPQQAAVFFNNCYFIAHRVIMLPFAVFRDFDQNKFEIYRPMFAENIPQLRELAAKALEDLLAQCRRNLSGEFVDRTLFASSNPRGDKLRDRRVAKTLHRCVEQISTVAASFREVMVATIYTRSIANLVTFMLCEIGETILSMEDICQYDANQMAIEIQRVIDELMPLFQIEDYNAMHKMCSQALFRIKEVAFCLQGSLQGIDDRWCDGKGPLADLLNASEVRHLVKALFSNTDQRKQLLVKIS</sequence>
<dbReference type="Pfam" id="PF20666">
    <property type="entry name" value="ZW10_C"/>
    <property type="match status" value="1"/>
</dbReference>
<dbReference type="InterPro" id="IPR048343">
    <property type="entry name" value="ZW10_C"/>
</dbReference>
<dbReference type="InterPro" id="IPR046362">
    <property type="entry name" value="Zw10/DSL1_C_sf"/>
</dbReference>
<protein>
    <recommendedName>
        <fullName evidence="6">Centromere/kinetochore protein zw10</fullName>
    </recommendedName>
</protein>
<dbReference type="GO" id="GO:0007094">
    <property type="term" value="P:mitotic spindle assembly checkpoint signaling"/>
    <property type="evidence" value="ECO:0007669"/>
    <property type="project" value="TreeGrafter"/>
</dbReference>
<dbReference type="Pfam" id="PF20665">
    <property type="entry name" value="Zw10_middle"/>
    <property type="match status" value="1"/>
</dbReference>
<evidence type="ECO:0000313" key="5">
    <source>
        <dbReference type="WBParaSite" id="MBELARI_LOCUS11824"/>
    </source>
</evidence>
<dbReference type="GO" id="GO:0006888">
    <property type="term" value="P:endoplasmic reticulum to Golgi vesicle-mediated transport"/>
    <property type="evidence" value="ECO:0007669"/>
    <property type="project" value="TreeGrafter"/>
</dbReference>
<dbReference type="PANTHER" id="PTHR12205:SF0">
    <property type="entry name" value="CENTROMERE_KINETOCHORE PROTEIN ZW10 HOMOLOG"/>
    <property type="match status" value="1"/>
</dbReference>
<evidence type="ECO:0000259" key="2">
    <source>
        <dbReference type="Pfam" id="PF20666"/>
    </source>
</evidence>
<dbReference type="Proteomes" id="UP000887575">
    <property type="component" value="Unassembled WGS sequence"/>
</dbReference>
<dbReference type="AlphaFoldDB" id="A0AAF3ED10"/>
<keyword evidence="4" id="KW-1185">Reference proteome</keyword>
<organism evidence="4 5">
    <name type="scientific">Mesorhabditis belari</name>
    <dbReference type="NCBI Taxonomy" id="2138241"/>
    <lineage>
        <taxon>Eukaryota</taxon>
        <taxon>Metazoa</taxon>
        <taxon>Ecdysozoa</taxon>
        <taxon>Nematoda</taxon>
        <taxon>Chromadorea</taxon>
        <taxon>Rhabditida</taxon>
        <taxon>Rhabditina</taxon>
        <taxon>Rhabditomorpha</taxon>
        <taxon>Rhabditoidea</taxon>
        <taxon>Rhabditidae</taxon>
        <taxon>Mesorhabditinae</taxon>
        <taxon>Mesorhabditis</taxon>
    </lineage>
</organism>
<evidence type="ECO:0000259" key="1">
    <source>
        <dbReference type="Pfam" id="PF20665"/>
    </source>
</evidence>
<dbReference type="InterPro" id="IPR048344">
    <property type="entry name" value="Zw10_middle"/>
</dbReference>
<accession>A0AAF3ED10</accession>
<dbReference type="GO" id="GO:0005737">
    <property type="term" value="C:cytoplasm"/>
    <property type="evidence" value="ECO:0007669"/>
    <property type="project" value="GOC"/>
</dbReference>
<dbReference type="PANTHER" id="PTHR12205">
    <property type="entry name" value="CENTROMERE/KINETOCHORE PROTEIN ZW10"/>
    <property type="match status" value="1"/>
</dbReference>
<evidence type="ECO:0000259" key="3">
    <source>
        <dbReference type="Pfam" id="PF22766"/>
    </source>
</evidence>
<reference evidence="5" key="1">
    <citation type="submission" date="2024-02" db="UniProtKB">
        <authorList>
            <consortium name="WormBaseParasite"/>
        </authorList>
    </citation>
    <scope>IDENTIFICATION</scope>
</reference>
<dbReference type="Gene3D" id="1.10.357.150">
    <property type="match status" value="1"/>
</dbReference>
<name>A0AAF3ED10_9BILA</name>
<evidence type="ECO:0008006" key="6">
    <source>
        <dbReference type="Google" id="ProtNLM"/>
    </source>
</evidence>
<dbReference type="WBParaSite" id="MBELARI_LOCUS11824">
    <property type="protein sequence ID" value="MBELARI_LOCUS11824"/>
    <property type="gene ID" value="MBELARI_LOCUS11824"/>
</dbReference>
<evidence type="ECO:0000313" key="4">
    <source>
        <dbReference type="Proteomes" id="UP000887575"/>
    </source>
</evidence>
<feature type="domain" description="Centromere/kinetochore protein zw10 middle" evidence="1">
    <location>
        <begin position="194"/>
        <end position="383"/>
    </location>
</feature>
<dbReference type="GO" id="GO:1990423">
    <property type="term" value="C:RZZ complex"/>
    <property type="evidence" value="ECO:0007669"/>
    <property type="project" value="TreeGrafter"/>
</dbReference>
<feature type="domain" description="ZW10 C-terminal helical" evidence="3">
    <location>
        <begin position="586"/>
        <end position="733"/>
    </location>
</feature>
<proteinExistence type="predicted"/>
<feature type="domain" description="Centromere/kinetochore protein zw10 C-terminal" evidence="2">
    <location>
        <begin position="432"/>
        <end position="560"/>
    </location>
</feature>
<dbReference type="InterPro" id="IPR055148">
    <property type="entry name" value="ZW10_C_2"/>
</dbReference>
<dbReference type="Pfam" id="PF22766">
    <property type="entry name" value="ZW10_C2"/>
    <property type="match status" value="1"/>
</dbReference>